<evidence type="ECO:0000256" key="2">
    <source>
        <dbReference type="ARBA" id="ARBA00004123"/>
    </source>
</evidence>
<dbReference type="PANTHER" id="PTHR12480">
    <property type="entry name" value="ARGININE DEMETHYLASE AND LYSYL-HYDROXYLASE JMJD"/>
    <property type="match status" value="1"/>
</dbReference>
<dbReference type="EMBL" id="MUJZ01030061">
    <property type="protein sequence ID" value="OTF77983.1"/>
    <property type="molecule type" value="Genomic_DNA"/>
</dbReference>
<evidence type="ECO:0000256" key="1">
    <source>
        <dbReference type="ARBA" id="ARBA00001954"/>
    </source>
</evidence>
<dbReference type="Proteomes" id="UP000194236">
    <property type="component" value="Unassembled WGS sequence"/>
</dbReference>
<dbReference type="OrthoDB" id="424465at2759"/>
<proteinExistence type="predicted"/>
<dbReference type="GO" id="GO:0006909">
    <property type="term" value="P:phagocytosis"/>
    <property type="evidence" value="ECO:0007669"/>
    <property type="project" value="TreeGrafter"/>
</dbReference>
<dbReference type="PANTHER" id="PTHR12480:SF32">
    <property type="entry name" value="BIFUNCTIONAL ARGININE DEMETHYLASE AND LYSYL-HYDROXYLASE JMJD6"/>
    <property type="match status" value="1"/>
</dbReference>
<evidence type="ECO:0000256" key="6">
    <source>
        <dbReference type="ARBA" id="ARBA00023002"/>
    </source>
</evidence>
<evidence type="ECO:0000256" key="7">
    <source>
        <dbReference type="ARBA" id="ARBA00023004"/>
    </source>
</evidence>
<dbReference type="GO" id="GO:0005634">
    <property type="term" value="C:nucleus"/>
    <property type="evidence" value="ECO:0007669"/>
    <property type="project" value="UniProtKB-SubCell"/>
</dbReference>
<comment type="cofactor">
    <cofactor evidence="1">
        <name>Fe(2+)</name>
        <dbReference type="ChEBI" id="CHEBI:29033"/>
    </cofactor>
</comment>
<evidence type="ECO:0000313" key="12">
    <source>
        <dbReference type="Proteomes" id="UP000194236"/>
    </source>
</evidence>
<keyword evidence="5" id="KW-0223">Dioxygenase</keyword>
<feature type="non-terminal residue" evidence="11">
    <location>
        <position position="144"/>
    </location>
</feature>
<dbReference type="GO" id="GO:0033749">
    <property type="term" value="F:histone H4R3 demethylase activity"/>
    <property type="evidence" value="ECO:0007669"/>
    <property type="project" value="TreeGrafter"/>
</dbReference>
<evidence type="ECO:0000256" key="8">
    <source>
        <dbReference type="ARBA" id="ARBA00023015"/>
    </source>
</evidence>
<dbReference type="SUPFAM" id="SSF51197">
    <property type="entry name" value="Clavaminate synthase-like"/>
    <property type="match status" value="1"/>
</dbReference>
<keyword evidence="4" id="KW-0156">Chromatin regulator</keyword>
<reference evidence="11 12" key="1">
    <citation type="submission" date="2017-03" db="EMBL/GenBank/DDBJ databases">
        <title>Genome Survey of Euroglyphus maynei.</title>
        <authorList>
            <person name="Arlian L.G."/>
            <person name="Morgan M.S."/>
            <person name="Rider S.D."/>
        </authorList>
    </citation>
    <scope>NUCLEOTIDE SEQUENCE [LARGE SCALE GENOMIC DNA]</scope>
    <source>
        <strain evidence="11">Arlian Lab</strain>
        <tissue evidence="11">Whole body</tissue>
    </source>
</reference>
<evidence type="ECO:0000256" key="4">
    <source>
        <dbReference type="ARBA" id="ARBA00022853"/>
    </source>
</evidence>
<keyword evidence="9" id="KW-0804">Transcription</keyword>
<evidence type="ECO:0000313" key="11">
    <source>
        <dbReference type="EMBL" id="OTF77983.1"/>
    </source>
</evidence>
<evidence type="ECO:0000256" key="5">
    <source>
        <dbReference type="ARBA" id="ARBA00022964"/>
    </source>
</evidence>
<gene>
    <name evidence="11" type="ORF">BLA29_012407</name>
</gene>
<dbReference type="Gene3D" id="2.60.120.650">
    <property type="entry name" value="Cupin"/>
    <property type="match status" value="1"/>
</dbReference>
<keyword evidence="7" id="KW-0408">Iron</keyword>
<keyword evidence="12" id="KW-1185">Reference proteome</keyword>
<keyword evidence="8" id="KW-0805">Transcription regulation</keyword>
<dbReference type="InterPro" id="IPR050910">
    <property type="entry name" value="JMJD6_ArgDemeth/LysHydrox"/>
</dbReference>
<dbReference type="GO" id="GO:0005737">
    <property type="term" value="C:cytoplasm"/>
    <property type="evidence" value="ECO:0007669"/>
    <property type="project" value="TreeGrafter"/>
</dbReference>
<comment type="caution">
    <text evidence="11">The sequence shown here is derived from an EMBL/GenBank/DDBJ whole genome shotgun (WGS) entry which is preliminary data.</text>
</comment>
<protein>
    <submittedName>
        <fullName evidence="11">Uncharacterized protein</fullName>
    </submittedName>
</protein>
<keyword evidence="10" id="KW-0539">Nucleus</keyword>
<keyword evidence="6" id="KW-0560">Oxidoreductase</keyword>
<name>A0A1Y3BDR8_EURMA</name>
<organism evidence="11 12">
    <name type="scientific">Euroglyphus maynei</name>
    <name type="common">Mayne's house dust mite</name>
    <dbReference type="NCBI Taxonomy" id="6958"/>
    <lineage>
        <taxon>Eukaryota</taxon>
        <taxon>Metazoa</taxon>
        <taxon>Ecdysozoa</taxon>
        <taxon>Arthropoda</taxon>
        <taxon>Chelicerata</taxon>
        <taxon>Arachnida</taxon>
        <taxon>Acari</taxon>
        <taxon>Acariformes</taxon>
        <taxon>Sarcoptiformes</taxon>
        <taxon>Astigmata</taxon>
        <taxon>Psoroptidia</taxon>
        <taxon>Analgoidea</taxon>
        <taxon>Pyroglyphidae</taxon>
        <taxon>Pyroglyphinae</taxon>
        <taxon>Euroglyphus</taxon>
    </lineage>
</organism>
<keyword evidence="3" id="KW-0479">Metal-binding</keyword>
<dbReference type="AlphaFoldDB" id="A0A1Y3BDR8"/>
<comment type="subcellular location">
    <subcellularLocation>
        <location evidence="2">Nucleus</location>
    </subcellularLocation>
</comment>
<evidence type="ECO:0000256" key="3">
    <source>
        <dbReference type="ARBA" id="ARBA00022723"/>
    </source>
</evidence>
<accession>A0A1Y3BDR8</accession>
<dbReference type="GO" id="GO:0106140">
    <property type="term" value="F:P-TEFb complex binding"/>
    <property type="evidence" value="ECO:0007669"/>
    <property type="project" value="TreeGrafter"/>
</dbReference>
<sequence length="144" mass="17406">MSSEDENFDEKTRRRIIDAKVKARPELDMCGWTKFNYAEKFDLNYRPDNCQRIRYDQVSTEEFIAKYEMKYRPIVITGVNDDNLKLMEKWNPERLAKKYRNQKFKCGEDNEGFSVKLKMKYFVHYMNNNNDDSPLYIFDSTFGE</sequence>
<dbReference type="GO" id="GO:0046872">
    <property type="term" value="F:metal ion binding"/>
    <property type="evidence" value="ECO:0007669"/>
    <property type="project" value="UniProtKB-KW"/>
</dbReference>
<evidence type="ECO:0000256" key="10">
    <source>
        <dbReference type="ARBA" id="ARBA00023242"/>
    </source>
</evidence>
<evidence type="ECO:0000256" key="9">
    <source>
        <dbReference type="ARBA" id="ARBA00023163"/>
    </source>
</evidence>